<keyword evidence="3" id="KW-1185">Reference proteome</keyword>
<dbReference type="PANTHER" id="PTHR40112:SF1">
    <property type="entry name" value="H2HPP ISOMERASE"/>
    <property type="match status" value="1"/>
</dbReference>
<dbReference type="InterPro" id="IPR014710">
    <property type="entry name" value="RmlC-like_jellyroll"/>
</dbReference>
<dbReference type="GO" id="GO:0051213">
    <property type="term" value="F:dioxygenase activity"/>
    <property type="evidence" value="ECO:0007669"/>
    <property type="project" value="UniProtKB-KW"/>
</dbReference>
<reference evidence="2 3" key="1">
    <citation type="submission" date="2019-03" db="EMBL/GenBank/DDBJ databases">
        <title>Genomic Encyclopedia of Type Strains, Phase IV (KMG-IV): sequencing the most valuable type-strain genomes for metagenomic binning, comparative biology and taxonomic classification.</title>
        <authorList>
            <person name="Goeker M."/>
        </authorList>
    </citation>
    <scope>NUCLEOTIDE SEQUENCE [LARGE SCALE GENOMIC DNA]</scope>
    <source>
        <strain evidence="2 3">DSM 101</strain>
    </source>
</reference>
<evidence type="ECO:0000313" key="2">
    <source>
        <dbReference type="EMBL" id="TCK30403.1"/>
    </source>
</evidence>
<feature type="domain" description="Cupin type-2" evidence="1">
    <location>
        <begin position="40"/>
        <end position="103"/>
    </location>
</feature>
<evidence type="ECO:0000313" key="3">
    <source>
        <dbReference type="Proteomes" id="UP000295030"/>
    </source>
</evidence>
<dbReference type="InterPro" id="IPR052535">
    <property type="entry name" value="Bacilysin_H2HPP_isomerase"/>
</dbReference>
<dbReference type="SUPFAM" id="SSF51182">
    <property type="entry name" value="RmlC-like cupins"/>
    <property type="match status" value="1"/>
</dbReference>
<dbReference type="InterPro" id="IPR013096">
    <property type="entry name" value="Cupin_2"/>
</dbReference>
<dbReference type="InterPro" id="IPR011051">
    <property type="entry name" value="RmlC_Cupin_sf"/>
</dbReference>
<dbReference type="OrthoDB" id="9811153at2"/>
<comment type="caution">
    <text evidence="2">The sequence shown here is derived from an EMBL/GenBank/DDBJ whole genome shotgun (WGS) entry which is preliminary data.</text>
</comment>
<dbReference type="PANTHER" id="PTHR40112">
    <property type="entry name" value="H2HPP ISOMERASE"/>
    <property type="match status" value="1"/>
</dbReference>
<dbReference type="Proteomes" id="UP000295030">
    <property type="component" value="Unassembled WGS sequence"/>
</dbReference>
<dbReference type="AlphaFoldDB" id="A0A4R1I8F8"/>
<evidence type="ECO:0000259" key="1">
    <source>
        <dbReference type="Pfam" id="PF07883"/>
    </source>
</evidence>
<sequence>MKYFHRFEDMEQFAFGPSVTSSFGAKVPGERMILGLARKTPGTGSKPHKHNAEQFNYMVQGTVHAIVGDEEMTVTKGGVVYIPAGVVHTITAIGDEDVVFLTVKDKLEEFKVELVGVTEDTA</sequence>
<keyword evidence="2" id="KW-0560">Oxidoreductase</keyword>
<protein>
    <submittedName>
        <fullName evidence="2">Quercetin dioxygenase-like cupin family protein</fullName>
    </submittedName>
</protein>
<keyword evidence="2" id="KW-0223">Dioxygenase</keyword>
<name>A0A4R1I8F8_ANCAQ</name>
<organism evidence="2 3">
    <name type="scientific">Ancylobacter aquaticus</name>
    <dbReference type="NCBI Taxonomy" id="100"/>
    <lineage>
        <taxon>Bacteria</taxon>
        <taxon>Pseudomonadati</taxon>
        <taxon>Pseudomonadota</taxon>
        <taxon>Alphaproteobacteria</taxon>
        <taxon>Hyphomicrobiales</taxon>
        <taxon>Xanthobacteraceae</taxon>
        <taxon>Ancylobacter</taxon>
    </lineage>
</organism>
<gene>
    <name evidence="2" type="ORF">EV667_0491</name>
</gene>
<accession>A0A4R1I8F8</accession>
<dbReference type="Gene3D" id="2.60.120.10">
    <property type="entry name" value="Jelly Rolls"/>
    <property type="match status" value="1"/>
</dbReference>
<dbReference type="Pfam" id="PF07883">
    <property type="entry name" value="Cupin_2"/>
    <property type="match status" value="1"/>
</dbReference>
<dbReference type="EMBL" id="SMFY01000001">
    <property type="protein sequence ID" value="TCK30403.1"/>
    <property type="molecule type" value="Genomic_DNA"/>
</dbReference>
<proteinExistence type="predicted"/>
<dbReference type="RefSeq" id="WP_131833738.1">
    <property type="nucleotide sequence ID" value="NZ_SMFY01000001.1"/>
</dbReference>